<name>A0ABS6IA65_9MICC</name>
<dbReference type="Proteomes" id="UP000824166">
    <property type="component" value="Unassembled WGS sequence"/>
</dbReference>
<evidence type="ECO:0000313" key="1">
    <source>
        <dbReference type="EMBL" id="MBU8868617.1"/>
    </source>
</evidence>
<evidence type="ECO:0000313" key="2">
    <source>
        <dbReference type="Proteomes" id="UP000824166"/>
    </source>
</evidence>
<protein>
    <submittedName>
        <fullName evidence="1">Uncharacterized protein</fullName>
    </submittedName>
</protein>
<proteinExistence type="predicted"/>
<sequence>MEFAGFVPPDAFWAMNDELEERVRQGAGRLPLFRLVDWDGPLMLGSWQMDATEGGVVHGNAFPANPATDPLMEVVTTTRDPLEVVRNRWQAIAGPPKSLEEWQSQSAGFAAHTTEHLSAIVDGTPADFTLWNGTDYWFAAGRAGGYGIVIDARGHRSDTQAMELRQIPDVEPLLQARRAALKAARGEA</sequence>
<dbReference type="EMBL" id="JAHOPC010000016">
    <property type="protein sequence ID" value="MBU8868617.1"/>
    <property type="molecule type" value="Genomic_DNA"/>
</dbReference>
<reference evidence="1 2" key="1">
    <citation type="submission" date="2021-06" db="EMBL/GenBank/DDBJ databases">
        <authorList>
            <person name="Jeong J.W."/>
        </authorList>
    </citation>
    <scope>NUCLEOTIDE SEQUENCE [LARGE SCALE GENOMIC DNA]</scope>
    <source>
        <strain evidence="1 2">MMS21-TAE1-1</strain>
    </source>
</reference>
<keyword evidence="2" id="KW-1185">Reference proteome</keyword>
<gene>
    <name evidence="1" type="ORF">KSW38_20195</name>
</gene>
<comment type="caution">
    <text evidence="1">The sequence shown here is derived from an EMBL/GenBank/DDBJ whole genome shotgun (WGS) entry which is preliminary data.</text>
</comment>
<accession>A0ABS6IA65</accession>
<organism evidence="1 2">
    <name type="scientific">Paenarthrobacter aromaticivorans</name>
    <dbReference type="NCBI Taxonomy" id="2849150"/>
    <lineage>
        <taxon>Bacteria</taxon>
        <taxon>Bacillati</taxon>
        <taxon>Actinomycetota</taxon>
        <taxon>Actinomycetes</taxon>
        <taxon>Micrococcales</taxon>
        <taxon>Micrococcaceae</taxon>
        <taxon>Paenarthrobacter</taxon>
    </lineage>
</organism>
<dbReference type="RefSeq" id="WP_216926740.1">
    <property type="nucleotide sequence ID" value="NZ_JAHOPC010000016.1"/>
</dbReference>